<protein>
    <submittedName>
        <fullName evidence="1">Gliding motility-associated C-terminal domain-containing protein</fullName>
    </submittedName>
</protein>
<dbReference type="InterPro" id="IPR026341">
    <property type="entry name" value="T9SS_type_B"/>
</dbReference>
<accession>A0ABW0E9X0</accession>
<proteinExistence type="predicted"/>
<sequence length="269" mass="29633">MVQPSQVLSHTFSIVNKPVVVKQIPSVTNTLCSRVAPVKIDIGRDSILCANAPLALRDRSGTALASYIWSTGDTTATIAVTQPGKYWLRATTSCNGQTLSDTVTVTRINFPKPALTQDTALCQNSEVLINATLPGAVYRWQDGSTNAIFRATKPGTYEVDVTYQTCPQRFSVKIGDYENLLLPNIFTPNNDSRNDTFRPMQMCGIASGTLKIYNRWGQLLYETSDIGKGWNGRVNGGKSADGVYFYLVEYRDFNGQLKRKKGWVELVGG</sequence>
<dbReference type="Pfam" id="PF13585">
    <property type="entry name" value="CHU_C"/>
    <property type="match status" value="1"/>
</dbReference>
<dbReference type="RefSeq" id="WP_378017212.1">
    <property type="nucleotide sequence ID" value="NZ_JBHSKT010000004.1"/>
</dbReference>
<dbReference type="Proteomes" id="UP001596161">
    <property type="component" value="Unassembled WGS sequence"/>
</dbReference>
<organism evidence="1 2">
    <name type="scientific">Adhaeribacter terreus</name>
    <dbReference type="NCBI Taxonomy" id="529703"/>
    <lineage>
        <taxon>Bacteria</taxon>
        <taxon>Pseudomonadati</taxon>
        <taxon>Bacteroidota</taxon>
        <taxon>Cytophagia</taxon>
        <taxon>Cytophagales</taxon>
        <taxon>Hymenobacteraceae</taxon>
        <taxon>Adhaeribacter</taxon>
    </lineage>
</organism>
<dbReference type="EMBL" id="JBHSKT010000004">
    <property type="protein sequence ID" value="MFC5270682.1"/>
    <property type="molecule type" value="Genomic_DNA"/>
</dbReference>
<evidence type="ECO:0000313" key="2">
    <source>
        <dbReference type="Proteomes" id="UP001596161"/>
    </source>
</evidence>
<comment type="caution">
    <text evidence="1">The sequence shown here is derived from an EMBL/GenBank/DDBJ whole genome shotgun (WGS) entry which is preliminary data.</text>
</comment>
<evidence type="ECO:0000313" key="1">
    <source>
        <dbReference type="EMBL" id="MFC5270682.1"/>
    </source>
</evidence>
<dbReference type="NCBIfam" id="TIGR04131">
    <property type="entry name" value="Bac_Flav_CTERM"/>
    <property type="match status" value="1"/>
</dbReference>
<keyword evidence="2" id="KW-1185">Reference proteome</keyword>
<gene>
    <name evidence="1" type="ORF">ACFPIB_08690</name>
</gene>
<reference evidence="2" key="1">
    <citation type="journal article" date="2019" name="Int. J. Syst. Evol. Microbiol.">
        <title>The Global Catalogue of Microorganisms (GCM) 10K type strain sequencing project: providing services to taxonomists for standard genome sequencing and annotation.</title>
        <authorList>
            <consortium name="The Broad Institute Genomics Platform"/>
            <consortium name="The Broad Institute Genome Sequencing Center for Infectious Disease"/>
            <person name="Wu L."/>
            <person name="Ma J."/>
        </authorList>
    </citation>
    <scope>NUCLEOTIDE SEQUENCE [LARGE SCALE GENOMIC DNA]</scope>
    <source>
        <strain evidence="2">KACC 12602</strain>
    </source>
</reference>
<name>A0ABW0E9X0_9BACT</name>